<dbReference type="Gene3D" id="3.40.630.30">
    <property type="match status" value="1"/>
</dbReference>
<dbReference type="CDD" id="cd04301">
    <property type="entry name" value="NAT_SF"/>
    <property type="match status" value="1"/>
</dbReference>
<dbReference type="eggNOG" id="COG1246">
    <property type="taxonomic scope" value="Bacteria"/>
</dbReference>
<keyword evidence="1" id="KW-0808">Transferase</keyword>
<dbReference type="AlphaFoldDB" id="A0NWY0"/>
<dbReference type="SUPFAM" id="SSF55729">
    <property type="entry name" value="Acyl-CoA N-acyltransferases (Nat)"/>
    <property type="match status" value="1"/>
</dbReference>
<sequence length="166" mass="18172">MSCDQACRNVTIAALGNAPAAMDTLETWFIDEWPGWYGPDGPGDARQDLEKCLQPGTRLPRCLVALDSGDRPLGTVSLRDTSPGSDLYRGAWLTALLVHRDFRKAGIGAELVAAAERQAKQLGFPEILTATATARSLVLKRDWLLVETLHPETRPLGIYRKTLEAD</sequence>
<evidence type="ECO:0000256" key="2">
    <source>
        <dbReference type="ARBA" id="ARBA00023315"/>
    </source>
</evidence>
<evidence type="ECO:0000256" key="1">
    <source>
        <dbReference type="ARBA" id="ARBA00022679"/>
    </source>
</evidence>
<evidence type="ECO:0000259" key="3">
    <source>
        <dbReference type="PROSITE" id="PS51186"/>
    </source>
</evidence>
<dbReference type="RefSeq" id="WP_006936648.1">
    <property type="nucleotide sequence ID" value="NZ_AAUW01000013.1"/>
</dbReference>
<name>A0NWY0_ROSAI</name>
<evidence type="ECO:0000313" key="5">
    <source>
        <dbReference type="Proteomes" id="UP000004848"/>
    </source>
</evidence>
<reference evidence="4 5" key="1">
    <citation type="submission" date="2006-05" db="EMBL/GenBank/DDBJ databases">
        <authorList>
            <person name="King G."/>
            <person name="Ferriera S."/>
            <person name="Johnson J."/>
            <person name="Kravitz S."/>
            <person name="Beeson K."/>
            <person name="Sutton G."/>
            <person name="Rogers Y.-H."/>
            <person name="Friedman R."/>
            <person name="Frazier M."/>
            <person name="Venter J.C."/>
        </authorList>
    </citation>
    <scope>NUCLEOTIDE SEQUENCE [LARGE SCALE GENOMIC DNA]</scope>
    <source>
        <strain evidence="5">ATCC 25650 / DSM 13394 / JCM 20685 / NBRC 16684 / NCIMB 2208 / IAM 12614 / B1</strain>
    </source>
</reference>
<accession>A0NWY0</accession>
<proteinExistence type="predicted"/>
<dbReference type="EMBL" id="AAUW01000013">
    <property type="protein sequence ID" value="EAV42616.1"/>
    <property type="molecule type" value="Genomic_DNA"/>
</dbReference>
<dbReference type="InterPro" id="IPR050832">
    <property type="entry name" value="Bact_Acetyltransf"/>
</dbReference>
<evidence type="ECO:0000313" key="4">
    <source>
        <dbReference type="EMBL" id="EAV42616.1"/>
    </source>
</evidence>
<keyword evidence="2" id="KW-0012">Acyltransferase</keyword>
<comment type="caution">
    <text evidence="4">The sequence shown here is derived from an EMBL/GenBank/DDBJ whole genome shotgun (WGS) entry which is preliminary data.</text>
</comment>
<organism evidence="4 5">
    <name type="scientific">Roseibium aggregatum (strain ATCC 25650 / DSM 13394 / JCM 20685 / NBRC 16684 / NCIMB 2208 / IAM 12614 / B1)</name>
    <name type="common">Stappia aggregata</name>
    <dbReference type="NCBI Taxonomy" id="384765"/>
    <lineage>
        <taxon>Bacteria</taxon>
        <taxon>Pseudomonadati</taxon>
        <taxon>Pseudomonadota</taxon>
        <taxon>Alphaproteobacteria</taxon>
        <taxon>Hyphomicrobiales</taxon>
        <taxon>Stappiaceae</taxon>
        <taxon>Roseibium</taxon>
    </lineage>
</organism>
<dbReference type="PANTHER" id="PTHR43877">
    <property type="entry name" value="AMINOALKYLPHOSPHONATE N-ACETYLTRANSFERASE-RELATED-RELATED"/>
    <property type="match status" value="1"/>
</dbReference>
<gene>
    <name evidence="4" type="ORF">SIAM614_26678</name>
</gene>
<dbReference type="InterPro" id="IPR016181">
    <property type="entry name" value="Acyl_CoA_acyltransferase"/>
</dbReference>
<dbReference type="GeneID" id="68847841"/>
<dbReference type="InterPro" id="IPR000182">
    <property type="entry name" value="GNAT_dom"/>
</dbReference>
<protein>
    <recommendedName>
        <fullName evidence="3">N-acetyltransferase domain-containing protein</fullName>
    </recommendedName>
</protein>
<feature type="domain" description="N-acetyltransferase" evidence="3">
    <location>
        <begin position="20"/>
        <end position="164"/>
    </location>
</feature>
<dbReference type="PROSITE" id="PS51186">
    <property type="entry name" value="GNAT"/>
    <property type="match status" value="1"/>
</dbReference>
<dbReference type="Proteomes" id="UP000004848">
    <property type="component" value="Unassembled WGS sequence"/>
</dbReference>
<dbReference type="GO" id="GO:0016747">
    <property type="term" value="F:acyltransferase activity, transferring groups other than amino-acyl groups"/>
    <property type="evidence" value="ECO:0007669"/>
    <property type="project" value="InterPro"/>
</dbReference>
<dbReference type="OrthoDB" id="7678938at2"/>
<dbReference type="Pfam" id="PF00583">
    <property type="entry name" value="Acetyltransf_1"/>
    <property type="match status" value="1"/>
</dbReference>